<evidence type="ECO:0008006" key="4">
    <source>
        <dbReference type="Google" id="ProtNLM"/>
    </source>
</evidence>
<organism evidence="2 3">
    <name type="scientific">Psychrobacillus glaciei</name>
    <dbReference type="NCBI Taxonomy" id="2283160"/>
    <lineage>
        <taxon>Bacteria</taxon>
        <taxon>Bacillati</taxon>
        <taxon>Bacillota</taxon>
        <taxon>Bacilli</taxon>
        <taxon>Bacillales</taxon>
        <taxon>Bacillaceae</taxon>
        <taxon>Psychrobacillus</taxon>
    </lineage>
</organism>
<feature type="coiled-coil region" evidence="1">
    <location>
        <begin position="853"/>
        <end position="887"/>
    </location>
</feature>
<feature type="coiled-coil region" evidence="1">
    <location>
        <begin position="513"/>
        <end position="547"/>
    </location>
</feature>
<dbReference type="EMBL" id="CP031223">
    <property type="protein sequence ID" value="QFF99068.1"/>
    <property type="molecule type" value="Genomic_DNA"/>
</dbReference>
<dbReference type="KEGG" id="psyo:PB01_09640"/>
<dbReference type="OrthoDB" id="9815057at2"/>
<evidence type="ECO:0000256" key="1">
    <source>
        <dbReference type="SAM" id="Coils"/>
    </source>
</evidence>
<dbReference type="Proteomes" id="UP000325517">
    <property type="component" value="Chromosome"/>
</dbReference>
<protein>
    <recommendedName>
        <fullName evidence="4">Chromosome segregation ATPase</fullName>
    </recommendedName>
</protein>
<keyword evidence="3" id="KW-1185">Reference proteome</keyword>
<sequence length="1470" mass="172786">MPAISKIRFTNVVYEDGQKRYNDDLFRFEGFNGAVVLENGGGKTVFIQTLLQAVIPHTELGERKIRDTLKLEGPAHIAIEWIISEKPRRYVMTAVSLFLIDNKVDSFRYVYEYGANDSDGIEYIPFVSNEGKRAAEKYEIQEYYARKTQHSPLAKAFGTIKSYRHFLEEQYHIISDEWDSIVKINKNEGGIEAFFDECKIEKHLYDRLIIPTIEASITGFDSGTFADTFEEQQKSFKLYKELRAQIAEYQSIEEELTAFVRVNEILYTNTQEYKERKADAKGISVLAYKQKEQVERELELLQQSMNNLEFVQAQHGIKMDSYTIGLKEEELATVNRHLNELLTESDRIRSALYQLEKNYYSLQLSKQHSIIKKQIELTTYYKEEMDRLDEDSDAVDFAAELSAIHQQMKGHFIEQQEKLEKEHQGLKYESNPIEEALLTCEKEEEALNSNRKILEKEQIERTTHMEFLEQSMRKIRHSILSNVDQELISTRLPEWILKHAQLDESIVSTQNEVKKSRETLLDLRIKKEELQEKNKKDSINQANLELKLSQMKEAHLAQKEKLANLSFIFSRKDSLYMTQSSTEQELLRTIGRLKDEKEDKLTLERLAFRFIDDYGSQDVFFADPYLEKQLINWSNSIGLIDTGIRYLNRLGLPMKEQLSKFPSWPVTLITTEDKKQALIDRVTNIQRHLLHPIHVIDLQEAKLMTERGTEESSQVILPLHWQGNMQESSFAEWKDSLRTEAKKVKEERQEVEELLRIWESAFGSLKQFFEDYPYERVKEIEDLERTIKEQIRESERVYTRLQSEISELENRLVVTERQISDKKEELAGLAYKITEGRKHENEAKEVLRLRESLESIRLELINLVDAARQLQNRKASFGEEKEILREKMASNRTNLDWLTRDEFYQLVQNETPVFSENSLALLKSKAENVRFALHKISSSRGEWETKMNNATERKKDAEQVISSIQDDWSDFDEHLHFPSNGDLQMEKLRNRIRNEKSLLKNAVDKYTEQDKKVTVVYAKWNELKNYFHLTHPNTTIHVFTEALHIVQNILLEEKNKIVDQLDKLQNGMDQFNKELANIHQSIAELDKFNEAHHFHSTFIEEKKLNEQEVNEFTYARMKTVKRVTTAMKAAKGIVEVEQERVSNKRIEFNDYVRSNMSDAKMRDNLFQGLEHKRDYLELVAFHQNIRSKMESIIRFNEESIRWHDEQLEHFVTHMHEHARTVVRELEIIPTKTRIKFASDTKQIFHFRIPEWEEKDGLSRLRAYIDEILGWIEKDRYLDMEGKVNNAKIRTDVEKWFATPQLLRIILQNGEMKVSCRKVTNNNEVTSKSFSWKESNEWSGGEKWSKNMTLFLGLLNYVAEKKKLLNTSMKRNRAVILDNPFGKASSEHVLSPVFFIAEKLGFQIIALTAHAEGKFLRDYFPVIYSCRLREARDSSKKIMTKVKTVNHAFFQDHEPVALERLGESEQLSLLD</sequence>
<reference evidence="2 3" key="1">
    <citation type="submission" date="2018-07" db="EMBL/GenBank/DDBJ databases">
        <title>Complete genome sequence of Psychrobacillus sp. PB01, isolated from iceberg, and comparative genome analysis of Psychrobacillus strains.</title>
        <authorList>
            <person name="Lee P.C."/>
        </authorList>
    </citation>
    <scope>NUCLEOTIDE SEQUENCE [LARGE SCALE GENOMIC DNA]</scope>
    <source>
        <strain evidence="2 3">PB01</strain>
    </source>
</reference>
<feature type="coiled-coil region" evidence="1">
    <location>
        <begin position="1054"/>
        <end position="1081"/>
    </location>
</feature>
<keyword evidence="1" id="KW-0175">Coiled coil</keyword>
<proteinExistence type="predicted"/>
<dbReference type="RefSeq" id="WP_151699999.1">
    <property type="nucleotide sequence ID" value="NZ_CP031223.1"/>
</dbReference>
<feature type="coiled-coil region" evidence="1">
    <location>
        <begin position="734"/>
        <end position="825"/>
    </location>
</feature>
<feature type="coiled-coil region" evidence="1">
    <location>
        <begin position="940"/>
        <end position="1009"/>
    </location>
</feature>
<evidence type="ECO:0000313" key="2">
    <source>
        <dbReference type="EMBL" id="QFF99068.1"/>
    </source>
</evidence>
<gene>
    <name evidence="2" type="ORF">PB01_09640</name>
</gene>
<evidence type="ECO:0000313" key="3">
    <source>
        <dbReference type="Proteomes" id="UP000325517"/>
    </source>
</evidence>
<accession>A0A5J6SME5</accession>
<name>A0A5J6SME5_9BACI</name>